<dbReference type="GO" id="GO:0032259">
    <property type="term" value="P:methylation"/>
    <property type="evidence" value="ECO:0007669"/>
    <property type="project" value="UniProtKB-KW"/>
</dbReference>
<dbReference type="Gene3D" id="6.10.140.1470">
    <property type="match status" value="1"/>
</dbReference>
<dbReference type="EC" id="2.1.1.290" evidence="4"/>
<proteinExistence type="inferred from homology"/>
<evidence type="ECO:0000256" key="12">
    <source>
        <dbReference type="ARBA" id="ARBA00030231"/>
    </source>
</evidence>
<keyword evidence="9" id="KW-0819">tRNA processing</keyword>
<evidence type="ECO:0000259" key="15">
    <source>
        <dbReference type="PROSITE" id="PS51184"/>
    </source>
</evidence>
<dbReference type="AlphaFoldDB" id="A0A7R9B9Y6"/>
<evidence type="ECO:0000256" key="10">
    <source>
        <dbReference type="ARBA" id="ARBA00025588"/>
    </source>
</evidence>
<evidence type="ECO:0000256" key="3">
    <source>
        <dbReference type="ARBA" id="ARBA00012155"/>
    </source>
</evidence>
<feature type="domain" description="JmjC" evidence="15">
    <location>
        <begin position="89"/>
        <end position="268"/>
    </location>
</feature>
<dbReference type="Pfam" id="PF13621">
    <property type="entry name" value="Cupin_8"/>
    <property type="match status" value="1"/>
</dbReference>
<dbReference type="EMBL" id="OC015183">
    <property type="protein sequence ID" value="CAD7268642.1"/>
    <property type="molecule type" value="Genomic_DNA"/>
</dbReference>
<evidence type="ECO:0000256" key="4">
    <source>
        <dbReference type="ARBA" id="ARBA00012779"/>
    </source>
</evidence>
<dbReference type="FunFam" id="2.60.120.650:FF:000043">
    <property type="entry name" value="tRNA wybutosine-synthesizing protein 4"/>
    <property type="match status" value="1"/>
</dbReference>
<evidence type="ECO:0000256" key="6">
    <source>
        <dbReference type="ARBA" id="ARBA00022603"/>
    </source>
</evidence>
<dbReference type="GO" id="GO:0008168">
    <property type="term" value="F:methyltransferase activity"/>
    <property type="evidence" value="ECO:0007669"/>
    <property type="project" value="UniProtKB-KW"/>
</dbReference>
<gene>
    <name evidence="16" type="ORF">TSIB3V08_LOCUS12644</name>
</gene>
<evidence type="ECO:0000256" key="9">
    <source>
        <dbReference type="ARBA" id="ARBA00022694"/>
    </source>
</evidence>
<dbReference type="Gene3D" id="2.60.120.650">
    <property type="entry name" value="Cupin"/>
    <property type="match status" value="1"/>
</dbReference>
<dbReference type="EC" id="2.3.1.231" evidence="3"/>
<dbReference type="SMART" id="SM00558">
    <property type="entry name" value="JmjC"/>
    <property type="match status" value="1"/>
</dbReference>
<keyword evidence="7" id="KW-0808">Transferase</keyword>
<keyword evidence="6" id="KW-0489">Methyltransferase</keyword>
<accession>A0A7R9B9Y6</accession>
<protein>
    <recommendedName>
        <fullName evidence="5">tRNA wybutosine-synthesizing protein 4</fullName>
        <ecNumber evidence="4">2.1.1.290</ecNumber>
        <ecNumber evidence="3">2.3.1.231</ecNumber>
    </recommendedName>
    <alternativeName>
        <fullName evidence="12">Leucine carboxyl methyltransferase 2</fullName>
    </alternativeName>
    <alternativeName>
        <fullName evidence="13">tRNA(Phe) (7-(3-amino-3-(methoxycarbonyl)propyl)wyosine(37)-N)-methoxycarbonyltransferase</fullName>
    </alternativeName>
    <alternativeName>
        <fullName evidence="11">tRNA(Phe) (7-(3-amino-3-carboxypropyl)wyosine(37)-O)-methyltransferase</fullName>
    </alternativeName>
</protein>
<evidence type="ECO:0000256" key="14">
    <source>
        <dbReference type="ARBA" id="ARBA00049250"/>
    </source>
</evidence>
<comment type="catalytic activity">
    <reaction evidence="1">
        <text>7-[(3S)-3-amino-3-carboxypropyl]wyosine(37) in tRNA(Phe) + S-adenosyl-L-methionine = 7-[(3S)-(3-amino-3-methoxycarbonyl)propyl]wyosine(37) in tRNA(Phe) + S-adenosyl-L-homocysteine</text>
        <dbReference type="Rhea" id="RHEA:36903"/>
        <dbReference type="Rhea" id="RHEA-COMP:10379"/>
        <dbReference type="Rhea" id="RHEA-COMP:11844"/>
        <dbReference type="ChEBI" id="CHEBI:57856"/>
        <dbReference type="ChEBI" id="CHEBI:59789"/>
        <dbReference type="ChEBI" id="CHEBI:73543"/>
        <dbReference type="ChEBI" id="CHEBI:74275"/>
        <dbReference type="EC" id="2.1.1.290"/>
    </reaction>
</comment>
<dbReference type="PANTHER" id="PTHR12461">
    <property type="entry name" value="HYPOXIA-INDUCIBLE FACTOR 1 ALPHA INHIBITOR-RELATED"/>
    <property type="match status" value="1"/>
</dbReference>
<dbReference type="InterPro" id="IPR041667">
    <property type="entry name" value="Cupin_8"/>
</dbReference>
<evidence type="ECO:0000256" key="5">
    <source>
        <dbReference type="ARBA" id="ARBA00018045"/>
    </source>
</evidence>
<evidence type="ECO:0000256" key="2">
    <source>
        <dbReference type="ARBA" id="ARBA00010703"/>
    </source>
</evidence>
<reference evidence="16" key="1">
    <citation type="submission" date="2020-11" db="EMBL/GenBank/DDBJ databases">
        <authorList>
            <person name="Tran Van P."/>
        </authorList>
    </citation>
    <scope>NUCLEOTIDE SEQUENCE</scope>
</reference>
<evidence type="ECO:0000256" key="13">
    <source>
        <dbReference type="ARBA" id="ARBA00030847"/>
    </source>
</evidence>
<sequence>MGPSVVPIPTFTNISADYFRKHIYPQRFPALLRNIDIGECSNKWTADYLTEKIGDSNVKVHVSINPKMNFTEKNFVYKTLLFGELLKRAQKVKQDLFFLSPSEFYYLRSLGADPRGRDVADIKKQFPSIAEDINIPDFFQKEDFFSSVFRIGSPGVQLWTHYDVMDNILIQVRGRKRMVLYSPDEALNMYLTGDKSQVLDIDDPDVERFPKFLSAQRHECVMNSGDIIFIPALWFHNTLALEFGIAVNIFWRHLNYELYDKNDPYGNKDLIPASRALQMAGNSVKALSTLPEEYKDFYIRRIISMLESNIKNK</sequence>
<evidence type="ECO:0000256" key="8">
    <source>
        <dbReference type="ARBA" id="ARBA00022691"/>
    </source>
</evidence>
<evidence type="ECO:0000256" key="11">
    <source>
        <dbReference type="ARBA" id="ARBA00029750"/>
    </source>
</evidence>
<evidence type="ECO:0000256" key="7">
    <source>
        <dbReference type="ARBA" id="ARBA00022679"/>
    </source>
</evidence>
<dbReference type="PANTHER" id="PTHR12461:SF104">
    <property type="entry name" value="TRNA WYBUTOSINE-SYNTHESIZING PROTEIN 5"/>
    <property type="match status" value="1"/>
</dbReference>
<evidence type="ECO:0000313" key="16">
    <source>
        <dbReference type="EMBL" id="CAD7268642.1"/>
    </source>
</evidence>
<dbReference type="PROSITE" id="PS51184">
    <property type="entry name" value="JMJC"/>
    <property type="match status" value="1"/>
</dbReference>
<dbReference type="GO" id="GO:0031591">
    <property type="term" value="P:wybutosine biosynthetic process"/>
    <property type="evidence" value="ECO:0007669"/>
    <property type="project" value="TreeGrafter"/>
</dbReference>
<dbReference type="SUPFAM" id="SSF51197">
    <property type="entry name" value="Clavaminate synthase-like"/>
    <property type="match status" value="1"/>
</dbReference>
<comment type="function">
    <text evidence="10">Probable S-adenosyl-L-methionine-dependent methyltransferase that acts as a component of the wybutosine biosynthesis pathway. Wybutosine is a hyper modified guanosine with a tricyclic base found at the 3'-position adjacent to the anticodon of eukaryotic phenylalanine tRNA. May methylate the carboxyl group of leucine residues to form alpha-leucine ester residues.</text>
</comment>
<keyword evidence="8" id="KW-0949">S-adenosyl-L-methionine</keyword>
<comment type="catalytic activity">
    <reaction evidence="14">
        <text>7-[(3S)-(3-amino-3-methoxycarbonyl)propyl]wyosine(37) in tRNA(Phe) + S-adenosyl-L-methionine + CO2 = wybutosine(37) in tRNA(Phe) + S-adenosyl-L-homocysteine + 2 H(+)</text>
        <dbReference type="Rhea" id="RHEA:37119"/>
        <dbReference type="Rhea" id="RHEA-COMP:11844"/>
        <dbReference type="Rhea" id="RHEA-COMP:11847"/>
        <dbReference type="ChEBI" id="CHEBI:15378"/>
        <dbReference type="ChEBI" id="CHEBI:16526"/>
        <dbReference type="ChEBI" id="CHEBI:57856"/>
        <dbReference type="ChEBI" id="CHEBI:59789"/>
        <dbReference type="ChEBI" id="CHEBI:73544"/>
        <dbReference type="ChEBI" id="CHEBI:74275"/>
        <dbReference type="EC" id="2.3.1.231"/>
    </reaction>
</comment>
<name>A0A7R9B9Y6_TIMSH</name>
<evidence type="ECO:0000256" key="1">
    <source>
        <dbReference type="ARBA" id="ARBA00001806"/>
    </source>
</evidence>
<dbReference type="InterPro" id="IPR003347">
    <property type="entry name" value="JmjC_dom"/>
</dbReference>
<organism evidence="16">
    <name type="scientific">Timema shepardi</name>
    <name type="common">Walking stick</name>
    <dbReference type="NCBI Taxonomy" id="629360"/>
    <lineage>
        <taxon>Eukaryota</taxon>
        <taxon>Metazoa</taxon>
        <taxon>Ecdysozoa</taxon>
        <taxon>Arthropoda</taxon>
        <taxon>Hexapoda</taxon>
        <taxon>Insecta</taxon>
        <taxon>Pterygota</taxon>
        <taxon>Neoptera</taxon>
        <taxon>Polyneoptera</taxon>
        <taxon>Phasmatodea</taxon>
        <taxon>Timematodea</taxon>
        <taxon>Timematoidea</taxon>
        <taxon>Timematidae</taxon>
        <taxon>Timema</taxon>
    </lineage>
</organism>
<dbReference type="GO" id="GO:0000049">
    <property type="term" value="F:tRNA binding"/>
    <property type="evidence" value="ECO:0007669"/>
    <property type="project" value="TreeGrafter"/>
</dbReference>
<comment type="similarity">
    <text evidence="2">Belongs to the methyltransferase superfamily. LCMT family.</text>
</comment>